<evidence type="ECO:0000256" key="3">
    <source>
        <dbReference type="ARBA" id="ARBA00022692"/>
    </source>
</evidence>
<dbReference type="Pfam" id="PF12704">
    <property type="entry name" value="MacB_PCD"/>
    <property type="match status" value="1"/>
</dbReference>
<accession>A0ABY6ZRK5</accession>
<reference evidence="10" key="1">
    <citation type="submission" date="2022-08" db="EMBL/GenBank/DDBJ databases">
        <title>Alicyclobacillus fastidiosus DSM 17978, complete genome.</title>
        <authorList>
            <person name="Wang Q."/>
            <person name="Cai R."/>
            <person name="Wang Z."/>
        </authorList>
    </citation>
    <scope>NUCLEOTIDE SEQUENCE</scope>
    <source>
        <strain evidence="10">DSM 17978</strain>
    </source>
</reference>
<dbReference type="InterPro" id="IPR050250">
    <property type="entry name" value="Macrolide_Exporter_MacB"/>
</dbReference>
<keyword evidence="2" id="KW-1003">Cell membrane</keyword>
<comment type="similarity">
    <text evidence="6">Belongs to the ABC-4 integral membrane protein family.</text>
</comment>
<name>A0ABY6ZRK5_9BACL</name>
<evidence type="ECO:0000313" key="10">
    <source>
        <dbReference type="EMBL" id="WAH44756.1"/>
    </source>
</evidence>
<keyword evidence="4 7" id="KW-1133">Transmembrane helix</keyword>
<feature type="domain" description="MacB-like periplasmic core" evidence="9">
    <location>
        <begin position="21"/>
        <end position="245"/>
    </location>
</feature>
<dbReference type="PANTHER" id="PTHR30572">
    <property type="entry name" value="MEMBRANE COMPONENT OF TRANSPORTER-RELATED"/>
    <property type="match status" value="1"/>
</dbReference>
<evidence type="ECO:0000256" key="5">
    <source>
        <dbReference type="ARBA" id="ARBA00023136"/>
    </source>
</evidence>
<dbReference type="InterPro" id="IPR025857">
    <property type="entry name" value="MacB_PCD"/>
</dbReference>
<evidence type="ECO:0000256" key="6">
    <source>
        <dbReference type="ARBA" id="ARBA00038076"/>
    </source>
</evidence>
<proteinExistence type="inferred from homology"/>
<dbReference type="EMBL" id="CP104067">
    <property type="protein sequence ID" value="WAH44756.1"/>
    <property type="molecule type" value="Genomic_DNA"/>
</dbReference>
<feature type="transmembrane region" description="Helical" evidence="7">
    <location>
        <begin position="371"/>
        <end position="389"/>
    </location>
</feature>
<keyword evidence="5 7" id="KW-0472">Membrane</keyword>
<evidence type="ECO:0000259" key="9">
    <source>
        <dbReference type="Pfam" id="PF12704"/>
    </source>
</evidence>
<evidence type="ECO:0000259" key="8">
    <source>
        <dbReference type="Pfam" id="PF02687"/>
    </source>
</evidence>
<gene>
    <name evidence="10" type="ORF">NZD89_26805</name>
</gene>
<comment type="subcellular location">
    <subcellularLocation>
        <location evidence="1">Cell membrane</location>
        <topology evidence="1">Multi-pass membrane protein</topology>
    </subcellularLocation>
</comment>
<feature type="transmembrane region" description="Helical" evidence="7">
    <location>
        <begin position="329"/>
        <end position="351"/>
    </location>
</feature>
<sequence length="406" mass="42438">MMWIEILRVSWRSIRSNKMRSFLTMLGIIIGVMAVVLSSAIGMGAKDNITKQVEGLGSNVLTIMPGSTSSGGVSQGFGSASTLTTTDATAIQQQDPDVEYVAPLVSHTAQVVYGANNTNTAIEGTNEQYPQIKNLTMAEGRFFLQEEVNSAANVAVLGSQVEQTLFSGTGTNPIGQTIEIQGIPFTVIGVAASQGTSGFTNQDDAIAIPITTAVNLLTGSDSVNQILASASSAQVMDQAQLEIESTLRVQHQLSASTADDFTIQNQATILSTLSGVTKVLTMLLDGISAISLLVGGIGIMNIMLVSVTERTREIGIRKAIGARKSSISTQFLLESLTLSLAGAIIGLLVAGTGAEVVARLMKTGNLLSVDAIALAVVFSIAIGIVFGVYPARKAANLKPIDALRFE</sequence>
<dbReference type="PANTHER" id="PTHR30572:SF4">
    <property type="entry name" value="ABC TRANSPORTER PERMEASE YTRF"/>
    <property type="match status" value="1"/>
</dbReference>
<organism evidence="10 11">
    <name type="scientific">Alicyclobacillus fastidiosus</name>
    <dbReference type="NCBI Taxonomy" id="392011"/>
    <lineage>
        <taxon>Bacteria</taxon>
        <taxon>Bacillati</taxon>
        <taxon>Bacillota</taxon>
        <taxon>Bacilli</taxon>
        <taxon>Bacillales</taxon>
        <taxon>Alicyclobacillaceae</taxon>
        <taxon>Alicyclobacillus</taxon>
    </lineage>
</organism>
<dbReference type="Pfam" id="PF02687">
    <property type="entry name" value="FtsX"/>
    <property type="match status" value="1"/>
</dbReference>
<evidence type="ECO:0000256" key="7">
    <source>
        <dbReference type="SAM" id="Phobius"/>
    </source>
</evidence>
<dbReference type="RefSeq" id="WP_268008631.1">
    <property type="nucleotide sequence ID" value="NZ_BSUT01000001.1"/>
</dbReference>
<feature type="transmembrane region" description="Helical" evidence="7">
    <location>
        <begin position="287"/>
        <end position="308"/>
    </location>
</feature>
<feature type="transmembrane region" description="Helical" evidence="7">
    <location>
        <begin position="21"/>
        <end position="43"/>
    </location>
</feature>
<feature type="domain" description="ABC3 transporter permease C-terminal" evidence="8">
    <location>
        <begin position="287"/>
        <end position="399"/>
    </location>
</feature>
<evidence type="ECO:0000313" key="11">
    <source>
        <dbReference type="Proteomes" id="UP001164761"/>
    </source>
</evidence>
<dbReference type="Proteomes" id="UP001164761">
    <property type="component" value="Chromosome"/>
</dbReference>
<keyword evidence="11" id="KW-1185">Reference proteome</keyword>
<evidence type="ECO:0000256" key="4">
    <source>
        <dbReference type="ARBA" id="ARBA00022989"/>
    </source>
</evidence>
<protein>
    <submittedName>
        <fullName evidence="10">ABC transporter permease</fullName>
    </submittedName>
</protein>
<evidence type="ECO:0000256" key="2">
    <source>
        <dbReference type="ARBA" id="ARBA00022475"/>
    </source>
</evidence>
<evidence type="ECO:0000256" key="1">
    <source>
        <dbReference type="ARBA" id="ARBA00004651"/>
    </source>
</evidence>
<dbReference type="InterPro" id="IPR003838">
    <property type="entry name" value="ABC3_permease_C"/>
</dbReference>
<keyword evidence="3 7" id="KW-0812">Transmembrane</keyword>